<dbReference type="Pfam" id="PF13244">
    <property type="entry name" value="MbhD"/>
    <property type="match status" value="1"/>
</dbReference>
<feature type="transmembrane region" description="Helical" evidence="7">
    <location>
        <begin position="158"/>
        <end position="180"/>
    </location>
</feature>
<feature type="non-terminal residue" evidence="10">
    <location>
        <position position="1"/>
    </location>
</feature>
<evidence type="ECO:0000256" key="5">
    <source>
        <dbReference type="ARBA" id="ARBA00022989"/>
    </source>
</evidence>
<keyword evidence="11" id="KW-1185">Reference proteome</keyword>
<keyword evidence="4 7" id="KW-0812">Transmembrane</keyword>
<feature type="domain" description="MrpA C-terminal/MbhD" evidence="8">
    <location>
        <begin position="169"/>
        <end position="234"/>
    </location>
</feature>
<dbReference type="InterPro" id="IPR050616">
    <property type="entry name" value="CPA3_Na-H_Antiporter_A"/>
</dbReference>
<evidence type="ECO:0000313" key="10">
    <source>
        <dbReference type="EMBL" id="RSK24114.1"/>
    </source>
</evidence>
<accession>A0ABX9Z942</accession>
<feature type="domain" description="MrpA C-terminal/MbhE" evidence="9">
    <location>
        <begin position="245"/>
        <end position="324"/>
    </location>
</feature>
<dbReference type="Proteomes" id="UP000272481">
    <property type="component" value="Unassembled WGS sequence"/>
</dbReference>
<keyword evidence="6 7" id="KW-0472">Membrane</keyword>
<evidence type="ECO:0000256" key="2">
    <source>
        <dbReference type="ARBA" id="ARBA00022448"/>
    </source>
</evidence>
<protein>
    <submittedName>
        <fullName evidence="10">DUF4040 domain-containing protein</fullName>
    </submittedName>
</protein>
<dbReference type="InterPro" id="IPR046806">
    <property type="entry name" value="MrpA_C/MbhE"/>
</dbReference>
<feature type="transmembrane region" description="Helical" evidence="7">
    <location>
        <begin position="211"/>
        <end position="232"/>
    </location>
</feature>
<dbReference type="PANTHER" id="PTHR43373">
    <property type="entry name" value="NA(+)/H(+) ANTIPORTER SUBUNIT"/>
    <property type="match status" value="1"/>
</dbReference>
<comment type="caution">
    <text evidence="10">The sequence shown here is derived from an EMBL/GenBank/DDBJ whole genome shotgun (WGS) entry which is preliminary data.</text>
</comment>
<name>A0ABX9Z942_9BACL</name>
<feature type="transmembrane region" description="Helical" evidence="7">
    <location>
        <begin position="65"/>
        <end position="82"/>
    </location>
</feature>
<dbReference type="RefSeq" id="WP_125904415.1">
    <property type="nucleotide sequence ID" value="NZ_RWGW01000038.1"/>
</dbReference>
<feature type="transmembrane region" description="Helical" evidence="7">
    <location>
        <begin position="12"/>
        <end position="32"/>
    </location>
</feature>
<dbReference type="EMBL" id="RWGW01000038">
    <property type="protein sequence ID" value="RSK24114.1"/>
    <property type="molecule type" value="Genomic_DNA"/>
</dbReference>
<keyword evidence="5 7" id="KW-1133">Transmembrane helix</keyword>
<evidence type="ECO:0000256" key="6">
    <source>
        <dbReference type="ARBA" id="ARBA00023136"/>
    </source>
</evidence>
<evidence type="ECO:0000313" key="11">
    <source>
        <dbReference type="Proteomes" id="UP000272481"/>
    </source>
</evidence>
<gene>
    <name evidence="10" type="ORF">EJA12_14710</name>
</gene>
<evidence type="ECO:0000256" key="4">
    <source>
        <dbReference type="ARBA" id="ARBA00022692"/>
    </source>
</evidence>
<organism evidence="10 11">
    <name type="scientific">Bhargavaea beijingensis</name>
    <dbReference type="NCBI Taxonomy" id="426756"/>
    <lineage>
        <taxon>Bacteria</taxon>
        <taxon>Bacillati</taxon>
        <taxon>Bacillota</taxon>
        <taxon>Bacilli</taxon>
        <taxon>Bacillales</taxon>
        <taxon>Caryophanaceae</taxon>
        <taxon>Bhargavaea</taxon>
    </lineage>
</organism>
<dbReference type="InterPro" id="IPR025383">
    <property type="entry name" value="MrpA_C/MbhD"/>
</dbReference>
<feature type="transmembrane region" description="Helical" evidence="7">
    <location>
        <begin position="128"/>
        <end position="146"/>
    </location>
</feature>
<feature type="transmembrane region" description="Helical" evidence="7">
    <location>
        <begin position="244"/>
        <end position="267"/>
    </location>
</feature>
<evidence type="ECO:0000259" key="8">
    <source>
        <dbReference type="Pfam" id="PF13244"/>
    </source>
</evidence>
<dbReference type="Pfam" id="PF20501">
    <property type="entry name" value="MbhE"/>
    <property type="match status" value="1"/>
</dbReference>
<evidence type="ECO:0000256" key="3">
    <source>
        <dbReference type="ARBA" id="ARBA00022475"/>
    </source>
</evidence>
<evidence type="ECO:0000259" key="9">
    <source>
        <dbReference type="Pfam" id="PF20501"/>
    </source>
</evidence>
<feature type="transmembrane region" description="Helical" evidence="7">
    <location>
        <begin position="306"/>
        <end position="327"/>
    </location>
</feature>
<feature type="transmembrane region" description="Helical" evidence="7">
    <location>
        <begin position="187"/>
        <end position="205"/>
    </location>
</feature>
<keyword evidence="3" id="KW-1003">Cell membrane</keyword>
<evidence type="ECO:0000256" key="7">
    <source>
        <dbReference type="SAM" id="Phobius"/>
    </source>
</evidence>
<evidence type="ECO:0000256" key="1">
    <source>
        <dbReference type="ARBA" id="ARBA00004651"/>
    </source>
</evidence>
<reference evidence="10 11" key="1">
    <citation type="submission" date="2018-12" db="EMBL/GenBank/DDBJ databases">
        <title>Comparitive functional genomics of dry heat resistant strains isolated from the viking spacecraft.</title>
        <authorList>
            <person name="Seuylemezian A."/>
            <person name="Vaishampayan P."/>
        </authorList>
    </citation>
    <scope>NUCLEOTIDE SEQUENCE [LARGE SCALE GENOMIC DNA]</scope>
    <source>
        <strain evidence="10 11">M6-11</strain>
    </source>
</reference>
<dbReference type="PANTHER" id="PTHR43373:SF1">
    <property type="entry name" value="NA(+)_H(+) ANTIPORTER SUBUNIT A"/>
    <property type="match status" value="1"/>
</dbReference>
<proteinExistence type="predicted"/>
<keyword evidence="2" id="KW-0813">Transport</keyword>
<sequence>EAPAGMLVSPAVLGLIVIAIFFIPNVVGNWIVKPAVAAVQPFMYGSPADVDVHVAAWHGHITPELMMTIGIVIAGLILYGLLPKWQGVYRAFPEYLTLNKLYDSAMVFSESGTNRLSRSYMNGQIRSYLIYMFSGIVIIVLGSMIAKDAIHVTMEGTAPIGAVEIGLIVVLVASVVTTLIARKRLTAIIALGAAGYVVALFFVVFKAPDLALTQLVIETVSVALYLLAFYHLPKMSRHDEKRKFRVGNALVAAAVGLMMALLAMSAASQKALPSISQFYKDTVYSEAGGGNIVNVILVDYRGFDTLFEIAVLSIAAIGIIGLIRLRLTRKGDSSEKQ</sequence>
<comment type="subcellular location">
    <subcellularLocation>
        <location evidence="1">Cell membrane</location>
        <topology evidence="1">Multi-pass membrane protein</topology>
    </subcellularLocation>
</comment>